<evidence type="ECO:0000256" key="2">
    <source>
        <dbReference type="ARBA" id="ARBA00022490"/>
    </source>
</evidence>
<dbReference type="GO" id="GO:0008333">
    <property type="term" value="P:endosome to lysosome transport"/>
    <property type="evidence" value="ECO:0007669"/>
    <property type="project" value="TreeGrafter"/>
</dbReference>
<keyword evidence="7" id="KW-1185">Reference proteome</keyword>
<dbReference type="GO" id="GO:0005886">
    <property type="term" value="C:plasma membrane"/>
    <property type="evidence" value="ECO:0007669"/>
    <property type="project" value="TreeGrafter"/>
</dbReference>
<evidence type="ECO:0000259" key="4">
    <source>
        <dbReference type="PROSITE" id="PS50011"/>
    </source>
</evidence>
<name>A0AAV8WHV6_9CUCU</name>
<feature type="compositionally biased region" description="Basic and acidic residues" evidence="3">
    <location>
        <begin position="409"/>
        <end position="433"/>
    </location>
</feature>
<dbReference type="SUPFAM" id="SSF56112">
    <property type="entry name" value="Protein kinase-like (PK-like)"/>
    <property type="match status" value="1"/>
</dbReference>
<evidence type="ECO:0000256" key="1">
    <source>
        <dbReference type="ARBA" id="ARBA00004496"/>
    </source>
</evidence>
<dbReference type="GO" id="GO:0006622">
    <property type="term" value="P:protein targeting to lysosome"/>
    <property type="evidence" value="ECO:0007669"/>
    <property type="project" value="TreeGrafter"/>
</dbReference>
<dbReference type="PANTHER" id="PTHR22999:SF40">
    <property type="entry name" value="PX DOMAIN-CONTAINING PROTEIN KINASE-LIKE PROTEIN"/>
    <property type="match status" value="1"/>
</dbReference>
<evidence type="ECO:0000313" key="6">
    <source>
        <dbReference type="EMBL" id="KAJ8926038.1"/>
    </source>
</evidence>
<dbReference type="GO" id="GO:0045022">
    <property type="term" value="P:early endosome to late endosome transport"/>
    <property type="evidence" value="ECO:0007669"/>
    <property type="project" value="TreeGrafter"/>
</dbReference>
<dbReference type="GO" id="GO:0043271">
    <property type="term" value="P:negative regulation of monoatomic ion transport"/>
    <property type="evidence" value="ECO:0007669"/>
    <property type="project" value="TreeGrafter"/>
</dbReference>
<dbReference type="GO" id="GO:0005524">
    <property type="term" value="F:ATP binding"/>
    <property type="evidence" value="ECO:0007669"/>
    <property type="project" value="InterPro"/>
</dbReference>
<comment type="subcellular location">
    <subcellularLocation>
        <location evidence="1">Cytoplasm</location>
    </subcellularLocation>
</comment>
<feature type="compositionally biased region" description="Polar residues" evidence="3">
    <location>
        <begin position="434"/>
        <end position="447"/>
    </location>
</feature>
<proteinExistence type="predicted"/>
<dbReference type="AlphaFoldDB" id="A0AAV8WHV6"/>
<feature type="compositionally biased region" description="Pro residues" evidence="3">
    <location>
        <begin position="457"/>
        <end position="480"/>
    </location>
</feature>
<dbReference type="PANTHER" id="PTHR22999">
    <property type="entry name" value="PX SERINE/THREONINE KINASE PXK"/>
    <property type="match status" value="1"/>
</dbReference>
<dbReference type="GO" id="GO:0003779">
    <property type="term" value="F:actin binding"/>
    <property type="evidence" value="ECO:0007669"/>
    <property type="project" value="InterPro"/>
</dbReference>
<dbReference type="Proteomes" id="UP001159042">
    <property type="component" value="Unassembled WGS sequence"/>
</dbReference>
<dbReference type="InterPro" id="IPR000719">
    <property type="entry name" value="Prot_kinase_dom"/>
</dbReference>
<dbReference type="GO" id="GO:0005769">
    <property type="term" value="C:early endosome"/>
    <property type="evidence" value="ECO:0007669"/>
    <property type="project" value="TreeGrafter"/>
</dbReference>
<dbReference type="InterPro" id="IPR036871">
    <property type="entry name" value="PX_dom_sf"/>
</dbReference>
<dbReference type="GO" id="GO:0005770">
    <property type="term" value="C:late endosome"/>
    <property type="evidence" value="ECO:0007669"/>
    <property type="project" value="TreeGrafter"/>
</dbReference>
<protein>
    <recommendedName>
        <fullName evidence="8">PX domain-containing protein kinase-like protein</fullName>
    </recommendedName>
</protein>
<evidence type="ECO:0000259" key="5">
    <source>
        <dbReference type="PROSITE" id="PS51082"/>
    </source>
</evidence>
<dbReference type="GO" id="GO:0004672">
    <property type="term" value="F:protein kinase activity"/>
    <property type="evidence" value="ECO:0007669"/>
    <property type="project" value="InterPro"/>
</dbReference>
<dbReference type="FunFam" id="1.10.510.10:FF:000830">
    <property type="entry name" value="PX domain-containing serine/threonine kinase"/>
    <property type="match status" value="1"/>
</dbReference>
<dbReference type="SMART" id="SM00220">
    <property type="entry name" value="S_TKc"/>
    <property type="match status" value="1"/>
</dbReference>
<evidence type="ECO:0000256" key="3">
    <source>
        <dbReference type="SAM" id="MobiDB-lite"/>
    </source>
</evidence>
<evidence type="ECO:0008006" key="8">
    <source>
        <dbReference type="Google" id="ProtNLM"/>
    </source>
</evidence>
<gene>
    <name evidence="6" type="ORF">NQ315_009893</name>
</gene>
<dbReference type="InterPro" id="IPR003124">
    <property type="entry name" value="WH2_dom"/>
</dbReference>
<dbReference type="InterPro" id="IPR011009">
    <property type="entry name" value="Kinase-like_dom_sf"/>
</dbReference>
<dbReference type="Pfam" id="PF00787">
    <property type="entry name" value="PX"/>
    <property type="match status" value="1"/>
</dbReference>
<reference evidence="6 7" key="1">
    <citation type="journal article" date="2023" name="Insect Mol. Biol.">
        <title>Genome sequencing provides insights into the evolution of gene families encoding plant cell wall-degrading enzymes in longhorned beetles.</title>
        <authorList>
            <person name="Shin N.R."/>
            <person name="Okamura Y."/>
            <person name="Kirsch R."/>
            <person name="Pauchet Y."/>
        </authorList>
    </citation>
    <scope>NUCLEOTIDE SEQUENCE [LARGE SCALE GENOMIC DNA]</scope>
    <source>
        <strain evidence="6">EAD_L_NR</strain>
    </source>
</reference>
<dbReference type="Gene3D" id="1.10.510.10">
    <property type="entry name" value="Transferase(Phosphotransferase) domain 1"/>
    <property type="match status" value="1"/>
</dbReference>
<accession>A0AAV8WHV6</accession>
<dbReference type="InterPro" id="IPR051837">
    <property type="entry name" value="SortingNexin/PXDomain-PKLike"/>
</dbReference>
<keyword evidence="2" id="KW-0963">Cytoplasm</keyword>
<dbReference type="EMBL" id="JANEYG010000001">
    <property type="protein sequence ID" value="KAJ8926038.1"/>
    <property type="molecule type" value="Genomic_DNA"/>
</dbReference>
<dbReference type="PROSITE" id="PS51082">
    <property type="entry name" value="WH2"/>
    <property type="match status" value="1"/>
</dbReference>
<feature type="domain" description="WH2" evidence="5">
    <location>
        <begin position="492"/>
        <end position="511"/>
    </location>
</feature>
<dbReference type="Gene3D" id="3.30.1520.10">
    <property type="entry name" value="Phox-like domain"/>
    <property type="match status" value="1"/>
</dbReference>
<feature type="region of interest" description="Disordered" evidence="3">
    <location>
        <begin position="373"/>
        <end position="493"/>
    </location>
</feature>
<comment type="caution">
    <text evidence="6">The sequence shown here is derived from an EMBL/GenBank/DDBJ whole genome shotgun (WGS) entry which is preliminary data.</text>
</comment>
<dbReference type="InterPro" id="IPR001683">
    <property type="entry name" value="PX_dom"/>
</dbReference>
<evidence type="ECO:0000313" key="7">
    <source>
        <dbReference type="Proteomes" id="UP001159042"/>
    </source>
</evidence>
<dbReference type="PROSITE" id="PS50011">
    <property type="entry name" value="PROTEIN_KINASE_DOM"/>
    <property type="match status" value="1"/>
</dbReference>
<dbReference type="SUPFAM" id="SSF64268">
    <property type="entry name" value="PX domain"/>
    <property type="match status" value="1"/>
</dbReference>
<organism evidence="6 7">
    <name type="scientific">Exocentrus adspersus</name>
    <dbReference type="NCBI Taxonomy" id="1586481"/>
    <lineage>
        <taxon>Eukaryota</taxon>
        <taxon>Metazoa</taxon>
        <taxon>Ecdysozoa</taxon>
        <taxon>Arthropoda</taxon>
        <taxon>Hexapoda</taxon>
        <taxon>Insecta</taxon>
        <taxon>Pterygota</taxon>
        <taxon>Neoptera</taxon>
        <taxon>Endopterygota</taxon>
        <taxon>Coleoptera</taxon>
        <taxon>Polyphaga</taxon>
        <taxon>Cucujiformia</taxon>
        <taxon>Chrysomeloidea</taxon>
        <taxon>Cerambycidae</taxon>
        <taxon>Lamiinae</taxon>
        <taxon>Acanthocinini</taxon>
        <taxon>Exocentrus</taxon>
    </lineage>
</organism>
<feature type="domain" description="Protein kinase" evidence="4">
    <location>
        <begin position="82"/>
        <end position="386"/>
    </location>
</feature>
<dbReference type="GO" id="GO:0035091">
    <property type="term" value="F:phosphatidylinositol binding"/>
    <property type="evidence" value="ECO:0007669"/>
    <property type="project" value="InterPro"/>
</dbReference>
<sequence>MISTSCRTCCRLLVSPSISPPKKLLGNMDPQFITERQLALQKYLNAVFMNPILVSSLPARSFVDPANYCQPFAEIALQHVSLALRSEVGWEVVGPLADIGWRLRKHYYQVKNKTSPKEEYIASWTDYGPDKYLDDKDMHAVFKSLGQLQHPYIHSIDLCLCTDIGGLVVRVNNKNGTLRDALCGAKPRLTFLKKYGNPKGHKTLTKEQISLYGRQILEALKFLHDKGFPYGHLHTGNIVIENDRVRLLDIENGVLGVPSFYKPYFMQHKKISNLQAVDVYCFGHVLYEMAFGAPLHESVTEYIPDCPIKHILIRILSPEACKNGLPSIPDLLNDPFFSSTHLNFLPSDKAHLKIPTSVKERLKEAIVKTEERLKDEQKMMRSQKRLVKVQEMMSSEEEKKKQRQKLKRERQLAKEQHAESRSNEKVTNGDRSDSVNSSTATSIGTSTPPSMSGSNVPSPPPPPPPPAPSGAPPPPPPPPLLNGLDAQEPSKDRSALLGAICSFNKSSLRKTKVS</sequence>